<dbReference type="eggNOG" id="COG2327">
    <property type="taxonomic scope" value="Bacteria"/>
</dbReference>
<dbReference type="AlphaFoldDB" id="Q2SGQ6"/>
<name>Q2SGQ6_HAHCH</name>
<dbReference type="EMBL" id="CP000155">
    <property type="protein sequence ID" value="ABC30168.1"/>
    <property type="molecule type" value="Genomic_DNA"/>
</dbReference>
<dbReference type="KEGG" id="hch:HCH_03420"/>
<dbReference type="Pfam" id="PF04230">
    <property type="entry name" value="PS_pyruv_trans"/>
    <property type="match status" value="1"/>
</dbReference>
<organism evidence="2 3">
    <name type="scientific">Hahella chejuensis (strain KCTC 2396)</name>
    <dbReference type="NCBI Taxonomy" id="349521"/>
    <lineage>
        <taxon>Bacteria</taxon>
        <taxon>Pseudomonadati</taxon>
        <taxon>Pseudomonadota</taxon>
        <taxon>Gammaproteobacteria</taxon>
        <taxon>Oceanospirillales</taxon>
        <taxon>Hahellaceae</taxon>
        <taxon>Hahella</taxon>
    </lineage>
</organism>
<reference evidence="2 3" key="1">
    <citation type="journal article" date="2005" name="Nucleic Acids Res.">
        <title>Genomic blueprint of Hahella chejuensis, a marine microbe producing an algicidal agent.</title>
        <authorList>
            <person name="Jeong H."/>
            <person name="Yim J.H."/>
            <person name="Lee C."/>
            <person name="Choi S.-H."/>
            <person name="Park Y.K."/>
            <person name="Yoon S.H."/>
            <person name="Hur C.-G."/>
            <person name="Kang H.-Y."/>
            <person name="Kim D."/>
            <person name="Lee H.H."/>
            <person name="Park K.H."/>
            <person name="Park S.-H."/>
            <person name="Park H.-S."/>
            <person name="Lee H.K."/>
            <person name="Oh T.K."/>
            <person name="Kim J.F."/>
        </authorList>
    </citation>
    <scope>NUCLEOTIDE SEQUENCE [LARGE SCALE GENOMIC DNA]</scope>
    <source>
        <strain evidence="2 3">KCTC 2396</strain>
    </source>
</reference>
<dbReference type="STRING" id="349521.HCH_03420"/>
<keyword evidence="3" id="KW-1185">Reference proteome</keyword>
<gene>
    <name evidence="2" type="ordered locus">HCH_03420</name>
</gene>
<sequence length="357" mass="40106">MTPIFLPLIGQYQNIGDIILRRPLAKWLQGDSRLHVFTGDAPAGYTEALQLRPDDHVYTSFLSWYRAGMEASRRQKSIYLFKPGEIQLSLKGMKEHLGVLPMAKRFKARGGSVARLGSGVRNFSSFYRRLITPSLKVSDLTYWRDQGSFQYLGHGGVMPDLAFAEGGELSRISSMENRRYLIVSMRGDRPAPNEAWRKAVRDFAHKHRLEIMAVTQVLMDSARSRELAGSLGGQVLDWDGHDHMQQEQRLRDVYRRAALVVSDRLHVLIAAYTEGAAPAGLTTDNSSKVDRHFEAIGLKGVGQSAASWSPERTGQFLEDTLRQRESYLNTLGQARVSLDGVRKELVSFVEAVRGREA</sequence>
<dbReference type="Proteomes" id="UP000000238">
    <property type="component" value="Chromosome"/>
</dbReference>
<evidence type="ECO:0000313" key="2">
    <source>
        <dbReference type="EMBL" id="ABC30168.1"/>
    </source>
</evidence>
<accession>Q2SGQ6</accession>
<dbReference type="OrthoDB" id="477186at2"/>
<dbReference type="InterPro" id="IPR007345">
    <property type="entry name" value="Polysacch_pyruvyl_Trfase"/>
</dbReference>
<dbReference type="HOGENOM" id="CLU_065355_0_0_6"/>
<proteinExistence type="predicted"/>
<evidence type="ECO:0000313" key="3">
    <source>
        <dbReference type="Proteomes" id="UP000000238"/>
    </source>
</evidence>
<evidence type="ECO:0000259" key="1">
    <source>
        <dbReference type="Pfam" id="PF04230"/>
    </source>
</evidence>
<dbReference type="RefSeq" id="WP_011397236.1">
    <property type="nucleotide sequence ID" value="NC_007645.1"/>
</dbReference>
<feature type="domain" description="Polysaccharide pyruvyl transferase" evidence="1">
    <location>
        <begin position="14"/>
        <end position="284"/>
    </location>
</feature>
<protein>
    <recommendedName>
        <fullName evidence="1">Polysaccharide pyruvyl transferase domain-containing protein</fullName>
    </recommendedName>
</protein>